<comment type="caution">
    <text evidence="4">The sequence shown here is derived from an EMBL/GenBank/DDBJ whole genome shotgun (WGS) entry which is preliminary data.</text>
</comment>
<dbReference type="InterPro" id="IPR000160">
    <property type="entry name" value="GGDEF_dom"/>
</dbReference>
<dbReference type="SMART" id="SM00052">
    <property type="entry name" value="EAL"/>
    <property type="match status" value="1"/>
</dbReference>
<dbReference type="SUPFAM" id="SSF55785">
    <property type="entry name" value="PYP-like sensor domain (PAS domain)"/>
    <property type="match status" value="1"/>
</dbReference>
<reference evidence="4 5" key="1">
    <citation type="submission" date="2020-07" db="EMBL/GenBank/DDBJ databases">
        <title>Vibrio marinisediminis sp. nov., isolated from marine sediment.</title>
        <authorList>
            <person name="Ji X."/>
        </authorList>
    </citation>
    <scope>NUCLEOTIDE SEQUENCE [LARGE SCALE GENOMIC DNA]</scope>
    <source>
        <strain evidence="4 5">404</strain>
    </source>
</reference>
<keyword evidence="5" id="KW-1185">Reference proteome</keyword>
<organism evidence="4 5">
    <name type="scientific">Vibrio marinisediminis</name>
    <dbReference type="NCBI Taxonomy" id="2758441"/>
    <lineage>
        <taxon>Bacteria</taxon>
        <taxon>Pseudomonadati</taxon>
        <taxon>Pseudomonadota</taxon>
        <taxon>Gammaproteobacteria</taxon>
        <taxon>Vibrionales</taxon>
        <taxon>Vibrionaceae</taxon>
        <taxon>Vibrio</taxon>
    </lineage>
</organism>
<dbReference type="RefSeq" id="WP_182109870.1">
    <property type="nucleotide sequence ID" value="NZ_JACFYF010000011.1"/>
</dbReference>
<evidence type="ECO:0000259" key="2">
    <source>
        <dbReference type="PROSITE" id="PS50883"/>
    </source>
</evidence>
<evidence type="ECO:0000259" key="3">
    <source>
        <dbReference type="PROSITE" id="PS50887"/>
    </source>
</evidence>
<dbReference type="InterPro" id="IPR043128">
    <property type="entry name" value="Rev_trsase/Diguanyl_cyclase"/>
</dbReference>
<dbReference type="PANTHER" id="PTHR44757">
    <property type="entry name" value="DIGUANYLATE CYCLASE DGCP"/>
    <property type="match status" value="1"/>
</dbReference>
<protein>
    <submittedName>
        <fullName evidence="4">EAL domain-containing protein</fullName>
    </submittedName>
</protein>
<gene>
    <name evidence="4" type="ORF">H2O73_15790</name>
</gene>
<keyword evidence="1" id="KW-0472">Membrane</keyword>
<feature type="domain" description="GGDEF" evidence="3">
    <location>
        <begin position="511"/>
        <end position="643"/>
    </location>
</feature>
<dbReference type="Gene3D" id="3.30.70.270">
    <property type="match status" value="1"/>
</dbReference>
<dbReference type="InterPro" id="IPR000014">
    <property type="entry name" value="PAS"/>
</dbReference>
<dbReference type="Pfam" id="PF00990">
    <property type="entry name" value="GGDEF"/>
    <property type="match status" value="1"/>
</dbReference>
<accession>A0A7W2FTA0</accession>
<dbReference type="SMART" id="SM00091">
    <property type="entry name" value="PAS"/>
    <property type="match status" value="1"/>
</dbReference>
<dbReference type="Gene3D" id="3.20.20.450">
    <property type="entry name" value="EAL domain"/>
    <property type="match status" value="1"/>
</dbReference>
<dbReference type="EMBL" id="JACFYF010000011">
    <property type="protein sequence ID" value="MBA5763827.1"/>
    <property type="molecule type" value="Genomic_DNA"/>
</dbReference>
<dbReference type="Pfam" id="PF05228">
    <property type="entry name" value="CHASE4"/>
    <property type="match status" value="1"/>
</dbReference>
<dbReference type="Proteomes" id="UP000571701">
    <property type="component" value="Unassembled WGS sequence"/>
</dbReference>
<dbReference type="InterPro" id="IPR035919">
    <property type="entry name" value="EAL_sf"/>
</dbReference>
<dbReference type="Gene3D" id="3.30.450.20">
    <property type="entry name" value="PAS domain"/>
    <property type="match status" value="1"/>
</dbReference>
<evidence type="ECO:0000313" key="5">
    <source>
        <dbReference type="Proteomes" id="UP000571701"/>
    </source>
</evidence>
<dbReference type="CDD" id="cd01948">
    <property type="entry name" value="EAL"/>
    <property type="match status" value="1"/>
</dbReference>
<dbReference type="InterPro" id="IPR052155">
    <property type="entry name" value="Biofilm_reg_signaling"/>
</dbReference>
<dbReference type="InterPro" id="IPR029787">
    <property type="entry name" value="Nucleotide_cyclase"/>
</dbReference>
<feature type="transmembrane region" description="Helical" evidence="1">
    <location>
        <begin position="279"/>
        <end position="302"/>
    </location>
</feature>
<evidence type="ECO:0000256" key="1">
    <source>
        <dbReference type="SAM" id="Phobius"/>
    </source>
</evidence>
<dbReference type="PANTHER" id="PTHR44757:SF2">
    <property type="entry name" value="BIOFILM ARCHITECTURE MAINTENANCE PROTEIN MBAA"/>
    <property type="match status" value="1"/>
</dbReference>
<feature type="domain" description="EAL" evidence="2">
    <location>
        <begin position="652"/>
        <end position="910"/>
    </location>
</feature>
<dbReference type="InterPro" id="IPR001633">
    <property type="entry name" value="EAL_dom"/>
</dbReference>
<evidence type="ECO:0000313" key="4">
    <source>
        <dbReference type="EMBL" id="MBA5763827.1"/>
    </source>
</evidence>
<dbReference type="Pfam" id="PF00563">
    <property type="entry name" value="EAL"/>
    <property type="match status" value="1"/>
</dbReference>
<sequence length="911" mass="102521">MHSFRLFNSNLRYKTVMYFSLGLAGMIISFLFISRYFFLYSLNELENMEIKRASHQAQSVIQMMVHQQEERSYDWAAWDETYYLLKDHDVAAYRARNLYIETLDTLSVDLMAFATLNGEVLDYISREDILGSSTARLSSLMNNQHIANHIEEMNAGADHLRKSLSGLFKVNDDVWVVSLTPVRNSEETLPSSGWLLWGKNLTSRFPGDFQSILTTNNALVFNLPGKTSSLLAASRNNALILREAEQITLLTTIHGIDNGTIAYLKTDIPREHYNKGNSLFSYLFAAVGLSTSLVAGLTFFMFRKGVTTRFNTFEQGINRLASKYQLTAPSKGQNDELDRATQLVELLSNNALIAEDIAQDTLQKYSALYDSRSIGVFIILDGLIMDVNHNALELLGYSKEGLIEHPLSKLCAGDDPKCHVDQMYQQLNQGQLNFEATLLASNGEEIECHLEAAVIQQNGQSALMLLIHDLREQKEQLKLIRELEGRDPVSGLNNRPAILNRLRDLTDTKPNKFSFMYISIGALKQVSEVYGHLIFDDAIRHISSVFMQQLPHYEIGRISEYEYIAIVPENSDVTSALRSANKLIDNFSIKTEISGLSIDLNCKVVLVDSKLTHNSLEYLLQAAYYSSQTELDSQCDEVLLMGEQLSQQAQISLVISRELNSAIDSGQIGAYYQPIVDTQTGEINGFEALARWFHPSLGIVSPNVFIPLAEQNQLIVKLDESILYQACEFISQLNQRRAKEAMKTLSIHVNLSAKHFYHAQLTEHLKEVMAKFNIGAGQLVLELTESMLMGVETETIHRMNEIKKLGVQLALDDFGTGYASFGTLCAFPLDVVKLDKSYIDQVETNDRAKTLLRSIANMAHELGLATVAEGVETSSQVRKLKVWNIDEIQGYYFHKPMSKEDALKQFSALNS</sequence>
<keyword evidence="1" id="KW-1133">Transmembrane helix</keyword>
<dbReference type="Pfam" id="PF13426">
    <property type="entry name" value="PAS_9"/>
    <property type="match status" value="1"/>
</dbReference>
<dbReference type="PROSITE" id="PS50883">
    <property type="entry name" value="EAL"/>
    <property type="match status" value="1"/>
</dbReference>
<dbReference type="SMART" id="SM00267">
    <property type="entry name" value="GGDEF"/>
    <property type="match status" value="1"/>
</dbReference>
<dbReference type="SUPFAM" id="SSF141868">
    <property type="entry name" value="EAL domain-like"/>
    <property type="match status" value="1"/>
</dbReference>
<feature type="transmembrane region" description="Helical" evidence="1">
    <location>
        <begin position="16"/>
        <end position="38"/>
    </location>
</feature>
<dbReference type="InterPro" id="IPR035965">
    <property type="entry name" value="PAS-like_dom_sf"/>
</dbReference>
<dbReference type="CDD" id="cd00130">
    <property type="entry name" value="PAS"/>
    <property type="match status" value="1"/>
</dbReference>
<name>A0A7W2FTA0_9VIBR</name>
<proteinExistence type="predicted"/>
<keyword evidence="1" id="KW-0812">Transmembrane</keyword>
<dbReference type="SUPFAM" id="SSF55073">
    <property type="entry name" value="Nucleotide cyclase"/>
    <property type="match status" value="1"/>
</dbReference>
<dbReference type="AlphaFoldDB" id="A0A7W2FTA0"/>
<dbReference type="PROSITE" id="PS50887">
    <property type="entry name" value="GGDEF"/>
    <property type="match status" value="1"/>
</dbReference>
<dbReference type="NCBIfam" id="TIGR00229">
    <property type="entry name" value="sensory_box"/>
    <property type="match status" value="1"/>
</dbReference>
<dbReference type="InterPro" id="IPR007892">
    <property type="entry name" value="CHASE4"/>
</dbReference>